<evidence type="ECO:0000259" key="3">
    <source>
        <dbReference type="Pfam" id="PF02775"/>
    </source>
</evidence>
<dbReference type="GeneID" id="41321977"/>
<dbReference type="PANTHER" id="PTHR42897">
    <property type="entry name" value="PYRUVATE SYNTHASE SUBUNIT PORB"/>
    <property type="match status" value="1"/>
</dbReference>
<dbReference type="SUPFAM" id="SSF52518">
    <property type="entry name" value="Thiamin diphosphate-binding fold (THDP-binding)"/>
    <property type="match status" value="1"/>
</dbReference>
<protein>
    <submittedName>
        <fullName evidence="4">Pyruvate ferredoxin oxidoreductase</fullName>
    </submittedName>
</protein>
<accession>A0A3G3IHL7</accession>
<dbReference type="RefSeq" id="WP_015505087.1">
    <property type="nucleotide sequence ID" value="NZ_CAYARP010000003.1"/>
</dbReference>
<sequence length="315" mass="34584">MSGLSLKELNKIPVRLASGHRLCAGCAESIIARQILMGTEKDVAVSVSTGCFEVSTTIFPYTSWNIPMVHTAFGNGAAGAAGLETAYKSLKRQGKIDKDIKFVNFAGDGATYDIGLQALSGAMERGHDMMFVCFNNEAYMNTGIQRSSATEKGASTTTSWNGAESYGKKEYPKDMTAVMVAHNIPYVAQTAPYAWRDMVTKARKAFECGGPSFINAISPCPRGWRFAPSDTIAISKLAVDCCVWPLYEVVDGEYSLSADSLRIADGKVEKKPITDWFDSQGRFKHLKDERWAPVVEEIQKDVDKKWEKLLKLCGL</sequence>
<dbReference type="Gene3D" id="3.40.50.970">
    <property type="match status" value="2"/>
</dbReference>
<dbReference type="GO" id="GO:0044272">
    <property type="term" value="P:sulfur compound biosynthetic process"/>
    <property type="evidence" value="ECO:0007669"/>
    <property type="project" value="UniProtKB-ARBA"/>
</dbReference>
<evidence type="ECO:0000256" key="2">
    <source>
        <dbReference type="ARBA" id="ARBA00023002"/>
    </source>
</evidence>
<organism evidence="4 5">
    <name type="scientific">Methanomethylophilus alvi</name>
    <dbReference type="NCBI Taxonomy" id="1291540"/>
    <lineage>
        <taxon>Archaea</taxon>
        <taxon>Methanobacteriati</taxon>
        <taxon>Thermoplasmatota</taxon>
        <taxon>Thermoplasmata</taxon>
        <taxon>Methanomassiliicoccales</taxon>
        <taxon>Methanomethylophilaceae</taxon>
        <taxon>Methanomethylophilus</taxon>
    </lineage>
</organism>
<dbReference type="EMBL" id="CP017686">
    <property type="protein sequence ID" value="AYQ55330.1"/>
    <property type="molecule type" value="Genomic_DNA"/>
</dbReference>
<dbReference type="GO" id="GO:0030976">
    <property type="term" value="F:thiamine pyrophosphate binding"/>
    <property type="evidence" value="ECO:0007669"/>
    <property type="project" value="InterPro"/>
</dbReference>
<name>A0A3G3IHL7_9ARCH</name>
<dbReference type="GO" id="GO:0006082">
    <property type="term" value="P:organic acid metabolic process"/>
    <property type="evidence" value="ECO:0007669"/>
    <property type="project" value="UniProtKB-ARBA"/>
</dbReference>
<dbReference type="InterPro" id="IPR011766">
    <property type="entry name" value="TPP_enzyme_TPP-bd"/>
</dbReference>
<gene>
    <name evidence="4" type="ORF">BKD89_05900</name>
</gene>
<keyword evidence="2" id="KW-0560">Oxidoreductase</keyword>
<dbReference type="AlphaFoldDB" id="A0A3G3IHL7"/>
<comment type="subunit">
    <text evidence="1">Heterotetramer of one alpha, one beta, one delta and one gamma chain.</text>
</comment>
<dbReference type="CDD" id="cd03376">
    <property type="entry name" value="TPP_PFOR_porB_like"/>
    <property type="match status" value="1"/>
</dbReference>
<dbReference type="Proteomes" id="UP000273278">
    <property type="component" value="Chromosome"/>
</dbReference>
<dbReference type="PANTHER" id="PTHR42897:SF2">
    <property type="entry name" value="PYRUVATE SYNTHASE SUBUNIT PORB"/>
    <property type="match status" value="1"/>
</dbReference>
<keyword evidence="4" id="KW-0670">Pyruvate</keyword>
<evidence type="ECO:0000313" key="4">
    <source>
        <dbReference type="EMBL" id="AYQ55330.1"/>
    </source>
</evidence>
<evidence type="ECO:0000256" key="1">
    <source>
        <dbReference type="ARBA" id="ARBA00011595"/>
    </source>
</evidence>
<dbReference type="OMA" id="ATGCMEV"/>
<reference evidence="4 5" key="1">
    <citation type="submission" date="2016-10" db="EMBL/GenBank/DDBJ databases">
        <title>Complete genome of the TMA-utilizing, human hosted archaeon Methanomethylophilus alvus Gen. nov, sp. nov., strain Mx-05, derived from a pure culture.</title>
        <authorList>
            <person name="Brugere J.-F."/>
            <person name="Ben Hania W."/>
            <person name="Chaudhary P.P."/>
            <person name="Gaci N."/>
            <person name="Borrel G."/>
            <person name="Cao Van Tuat L."/>
            <person name="Fardeau M.-L."/>
            <person name="Harris H.M.B."/>
            <person name="O'Toole P.W."/>
            <person name="Ollivier B."/>
        </authorList>
    </citation>
    <scope>NUCLEOTIDE SEQUENCE [LARGE SCALE GENOMIC DNA]</scope>
    <source>
        <strain evidence="4 5">Mx-05</strain>
    </source>
</reference>
<dbReference type="Pfam" id="PF02775">
    <property type="entry name" value="TPP_enzyme_C"/>
    <property type="match status" value="1"/>
</dbReference>
<dbReference type="InterPro" id="IPR051479">
    <property type="entry name" value="PorB-like"/>
</dbReference>
<proteinExistence type="predicted"/>
<feature type="domain" description="Thiamine pyrophosphate enzyme TPP-binding" evidence="3">
    <location>
        <begin position="49"/>
        <end position="215"/>
    </location>
</feature>
<dbReference type="GO" id="GO:0016491">
    <property type="term" value="F:oxidoreductase activity"/>
    <property type="evidence" value="ECO:0007669"/>
    <property type="project" value="UniProtKB-KW"/>
</dbReference>
<evidence type="ECO:0000313" key="5">
    <source>
        <dbReference type="Proteomes" id="UP000273278"/>
    </source>
</evidence>
<dbReference type="InterPro" id="IPR029061">
    <property type="entry name" value="THDP-binding"/>
</dbReference>